<evidence type="ECO:0000313" key="10">
    <source>
        <dbReference type="EMBL" id="KAF2069828.1"/>
    </source>
</evidence>
<dbReference type="SMART" id="SM00709">
    <property type="entry name" value="Zpr1"/>
    <property type="match status" value="2"/>
</dbReference>
<dbReference type="NCBIfam" id="TIGR00310">
    <property type="entry name" value="ZPR1_znf"/>
    <property type="match status" value="2"/>
</dbReference>
<reference evidence="10" key="1">
    <citation type="submission" date="2020-01" db="EMBL/GenBank/DDBJ databases">
        <title>Development of genomics and gene disruption for Polysphondylium violaceum indicates a role for the polyketide synthase stlB in stalk morphogenesis.</title>
        <authorList>
            <person name="Narita B."/>
            <person name="Kawabe Y."/>
            <person name="Kin K."/>
            <person name="Saito T."/>
            <person name="Gibbs R."/>
            <person name="Kuspa A."/>
            <person name="Muzny D."/>
            <person name="Queller D."/>
            <person name="Richards S."/>
            <person name="Strassman J."/>
            <person name="Sucgang R."/>
            <person name="Worley K."/>
            <person name="Schaap P."/>
        </authorList>
    </citation>
    <scope>NUCLEOTIDE SEQUENCE</scope>
    <source>
        <strain evidence="10">QSvi11</strain>
    </source>
</reference>
<sequence length="459" mass="51523">MSEDNTTVTNVNQDEKVDFSDISADHTTSEVVEDSLCMHCHYPHGTTRILLTKVPFFKEIMIFAFHCPECGFKSNEIRSAGSIEPKGVHIELQVMNQRDLNRQIVKMESATVMIPVLDFEIPPSANGNLNTVEGLIRDSMQNITHFAETNGEEKEKLFAFVAKLDSLLELKEPFTLVVDDPSGNSFVENPSAPKQDAQLNITHFVRSGEQDVALGLAPGAGQKKDLEIPQDIEEQEVLSLPNQCSYCGADGVCKMVLTDIPYFKNVVLMAFTCDECGYKTNEVKPGGAISDKGKRLTLRVETIEDLSRDVLKSDTANAFIPEIDVEVTHGSLGGKFTTVEGLIQVIKTELEKNPFFRGDSADKETSDKYQYISEKLEKYMNNEEPFTLVIDDPIANSYIQSLYAPDPDPNLDEVEYERTFEQNEELGLNDIKTENYENDIENEKKQAEQEEEEESSKDK</sequence>
<evidence type="ECO:0000256" key="1">
    <source>
        <dbReference type="ARBA" id="ARBA00004123"/>
    </source>
</evidence>
<dbReference type="Gene3D" id="2.60.120.1040">
    <property type="entry name" value="ZPR1, A/B domain"/>
    <property type="match status" value="2"/>
</dbReference>
<dbReference type="GO" id="GO:0008270">
    <property type="term" value="F:zinc ion binding"/>
    <property type="evidence" value="ECO:0007669"/>
    <property type="project" value="UniProtKB-KW"/>
</dbReference>
<dbReference type="AlphaFoldDB" id="A0A8J4PMH1"/>
<keyword evidence="6" id="KW-0862">Zinc</keyword>
<dbReference type="Proteomes" id="UP000695562">
    <property type="component" value="Unassembled WGS sequence"/>
</dbReference>
<dbReference type="InterPro" id="IPR042451">
    <property type="entry name" value="ZPR1_A/B_dom"/>
</dbReference>
<feature type="compositionally biased region" description="Acidic residues" evidence="8">
    <location>
        <begin position="449"/>
        <end position="459"/>
    </location>
</feature>
<keyword evidence="11" id="KW-1185">Reference proteome</keyword>
<dbReference type="FunFam" id="2.20.25.420:FF:000001">
    <property type="entry name" value="Zinc finger protein ZPR1"/>
    <property type="match status" value="1"/>
</dbReference>
<evidence type="ECO:0000256" key="4">
    <source>
        <dbReference type="ARBA" id="ARBA00022737"/>
    </source>
</evidence>
<name>A0A8J4PMH1_9MYCE</name>
<dbReference type="FunFam" id="2.60.120.1040:FF:000001">
    <property type="entry name" value="Zinc finger protein ZPR1"/>
    <property type="match status" value="1"/>
</dbReference>
<feature type="compositionally biased region" description="Basic and acidic residues" evidence="8">
    <location>
        <begin position="431"/>
        <end position="448"/>
    </location>
</feature>
<evidence type="ECO:0000256" key="5">
    <source>
        <dbReference type="ARBA" id="ARBA00022771"/>
    </source>
</evidence>
<dbReference type="Gene3D" id="2.20.25.420">
    <property type="entry name" value="ZPR1, zinc finger domain"/>
    <property type="match status" value="2"/>
</dbReference>
<gene>
    <name evidence="10" type="ORF">CYY_008850</name>
</gene>
<keyword evidence="7" id="KW-0539">Nucleus</keyword>
<evidence type="ECO:0000256" key="7">
    <source>
        <dbReference type="ARBA" id="ARBA00023242"/>
    </source>
</evidence>
<accession>A0A8J4PMH1</accession>
<dbReference type="InterPro" id="IPR004457">
    <property type="entry name" value="Znf_ZPR1"/>
</dbReference>
<keyword evidence="3" id="KW-0479">Metal-binding</keyword>
<comment type="subcellular location">
    <subcellularLocation>
        <location evidence="1">Nucleus</location>
    </subcellularLocation>
</comment>
<dbReference type="EMBL" id="AJWJ01000588">
    <property type="protein sequence ID" value="KAF2069828.1"/>
    <property type="molecule type" value="Genomic_DNA"/>
</dbReference>
<feature type="domain" description="Zinc finger ZPR1-type" evidence="9">
    <location>
        <begin position="242"/>
        <end position="401"/>
    </location>
</feature>
<keyword evidence="5" id="KW-0863">Zinc-finger</keyword>
<keyword evidence="4" id="KW-0677">Repeat</keyword>
<dbReference type="FunFam" id="2.20.25.420:FF:000002">
    <property type="entry name" value="Zinc finger protein ZPR1"/>
    <property type="match status" value="1"/>
</dbReference>
<proteinExistence type="inferred from homology"/>
<dbReference type="PANTHER" id="PTHR10876:SF0">
    <property type="entry name" value="ZINC FINGER PROTEIN ZPR1"/>
    <property type="match status" value="1"/>
</dbReference>
<evidence type="ECO:0000256" key="8">
    <source>
        <dbReference type="SAM" id="MobiDB-lite"/>
    </source>
</evidence>
<dbReference type="InterPro" id="IPR042452">
    <property type="entry name" value="ZPR1_Znf1/2"/>
</dbReference>
<evidence type="ECO:0000256" key="2">
    <source>
        <dbReference type="ARBA" id="ARBA00008354"/>
    </source>
</evidence>
<dbReference type="PANTHER" id="PTHR10876">
    <property type="entry name" value="ZINC FINGER PROTEIN ZPR1"/>
    <property type="match status" value="1"/>
</dbReference>
<protein>
    <recommendedName>
        <fullName evidence="9">Zinc finger ZPR1-type domain-containing protein</fullName>
    </recommendedName>
</protein>
<dbReference type="InterPro" id="IPR056180">
    <property type="entry name" value="ZPR1_jr_dom"/>
</dbReference>
<feature type="domain" description="Zinc finger ZPR1-type" evidence="9">
    <location>
        <begin position="35"/>
        <end position="189"/>
    </location>
</feature>
<comment type="similarity">
    <text evidence="2">Belongs to the ZPR1 family.</text>
</comment>
<dbReference type="OrthoDB" id="308464at2759"/>
<evidence type="ECO:0000259" key="9">
    <source>
        <dbReference type="SMART" id="SM00709"/>
    </source>
</evidence>
<evidence type="ECO:0000256" key="3">
    <source>
        <dbReference type="ARBA" id="ARBA00022723"/>
    </source>
</evidence>
<feature type="region of interest" description="Disordered" evidence="8">
    <location>
        <begin position="418"/>
        <end position="459"/>
    </location>
</feature>
<dbReference type="GO" id="GO:0005634">
    <property type="term" value="C:nucleus"/>
    <property type="evidence" value="ECO:0007669"/>
    <property type="project" value="UniProtKB-SubCell"/>
</dbReference>
<dbReference type="Pfam" id="PF03367">
    <property type="entry name" value="Zn_ribbon_ZPR1"/>
    <property type="match status" value="2"/>
</dbReference>
<comment type="caution">
    <text evidence="10">The sequence shown here is derived from an EMBL/GenBank/DDBJ whole genome shotgun (WGS) entry which is preliminary data.</text>
</comment>
<evidence type="ECO:0000313" key="11">
    <source>
        <dbReference type="Proteomes" id="UP000695562"/>
    </source>
</evidence>
<evidence type="ECO:0000256" key="6">
    <source>
        <dbReference type="ARBA" id="ARBA00022833"/>
    </source>
</evidence>
<dbReference type="InterPro" id="IPR040141">
    <property type="entry name" value="ZPR1"/>
</dbReference>
<organism evidence="10 11">
    <name type="scientific">Polysphondylium violaceum</name>
    <dbReference type="NCBI Taxonomy" id="133409"/>
    <lineage>
        <taxon>Eukaryota</taxon>
        <taxon>Amoebozoa</taxon>
        <taxon>Evosea</taxon>
        <taxon>Eumycetozoa</taxon>
        <taxon>Dictyostelia</taxon>
        <taxon>Dictyosteliales</taxon>
        <taxon>Dictyosteliaceae</taxon>
        <taxon>Polysphondylium</taxon>
    </lineage>
</organism>
<dbReference type="Pfam" id="PF22794">
    <property type="entry name" value="jr-ZPR1"/>
    <property type="match status" value="2"/>
</dbReference>